<proteinExistence type="predicted"/>
<dbReference type="EMBL" id="VJWA01000002">
    <property type="protein sequence ID" value="TRW15140.1"/>
    <property type="molecule type" value="Genomic_DNA"/>
</dbReference>
<sequence length="302" mass="33231">MIAEFAVEPTSIVASIHLFDNVTSRFGFDQGRTISDFAGGRDAWAERVRNAAASSLRPVERLRVADRLNQLRRTAGILRLREPYIGGPAEWEENIVREHARKPWDGVVSRSETCGGVPACAADRIGDSALFESGGIARQPRSEAALTNLVGRLLGNSRQLDLIDPYMSMTSRWVDPIASLIAVFTAGGRSVGDIALHMDEANQTNETDFVAECRRRLSPRLRGGVKITIFRWGRSDDRMHERAVITELGGYDINSGLDVCAGATTSVNRIGRIEAARIRDRYTANGPFPLRHRFTLVGEGPS</sequence>
<evidence type="ECO:0000313" key="1">
    <source>
        <dbReference type="EMBL" id="TRW15140.1"/>
    </source>
</evidence>
<name>A0A552UAA1_9SPHN</name>
<evidence type="ECO:0000313" key="2">
    <source>
        <dbReference type="Proteomes" id="UP000317894"/>
    </source>
</evidence>
<dbReference type="AlphaFoldDB" id="A0A552UAA1"/>
<organism evidence="1 2">
    <name type="scientific">Glacieibacterium frigidum</name>
    <dbReference type="NCBI Taxonomy" id="2593303"/>
    <lineage>
        <taxon>Bacteria</taxon>
        <taxon>Pseudomonadati</taxon>
        <taxon>Pseudomonadota</taxon>
        <taxon>Alphaproteobacteria</taxon>
        <taxon>Sphingomonadales</taxon>
        <taxon>Sphingosinicellaceae</taxon>
        <taxon>Glacieibacterium</taxon>
    </lineage>
</organism>
<reference evidence="1 2" key="1">
    <citation type="submission" date="2019-07" db="EMBL/GenBank/DDBJ databases">
        <title>Novel species isolated from glacier.</title>
        <authorList>
            <person name="Liu Q."/>
            <person name="Xin Y.-H."/>
        </authorList>
    </citation>
    <scope>NUCLEOTIDE SEQUENCE [LARGE SCALE GENOMIC DNA]</scope>
    <source>
        <strain evidence="1 2">LB1R16</strain>
    </source>
</reference>
<protein>
    <submittedName>
        <fullName evidence="1">Uncharacterized protein</fullName>
    </submittedName>
</protein>
<dbReference type="OrthoDB" id="9182171at2"/>
<keyword evidence="2" id="KW-1185">Reference proteome</keyword>
<dbReference type="RefSeq" id="WP_144335309.1">
    <property type="nucleotide sequence ID" value="NZ_VJWA01000002.1"/>
</dbReference>
<gene>
    <name evidence="1" type="ORF">FMM06_15980</name>
</gene>
<accession>A0A552UAA1</accession>
<comment type="caution">
    <text evidence="1">The sequence shown here is derived from an EMBL/GenBank/DDBJ whole genome shotgun (WGS) entry which is preliminary data.</text>
</comment>
<dbReference type="Proteomes" id="UP000317894">
    <property type="component" value="Unassembled WGS sequence"/>
</dbReference>